<evidence type="ECO:0000313" key="2">
    <source>
        <dbReference type="EMBL" id="SDX60012.1"/>
    </source>
</evidence>
<dbReference type="CDD" id="cd20292">
    <property type="entry name" value="cupin_QdtA-like"/>
    <property type="match status" value="1"/>
</dbReference>
<name>A0A1H3D0K3_9BACT</name>
<organism evidence="2 3">
    <name type="scientific">Hymenobacter psychrophilus</name>
    <dbReference type="NCBI Taxonomy" id="651662"/>
    <lineage>
        <taxon>Bacteria</taxon>
        <taxon>Pseudomonadati</taxon>
        <taxon>Bacteroidota</taxon>
        <taxon>Cytophagia</taxon>
        <taxon>Cytophagales</taxon>
        <taxon>Hymenobacteraceae</taxon>
        <taxon>Hymenobacter</taxon>
    </lineage>
</organism>
<evidence type="ECO:0000259" key="1">
    <source>
        <dbReference type="Pfam" id="PF05523"/>
    </source>
</evidence>
<dbReference type="InterPro" id="IPR014710">
    <property type="entry name" value="RmlC-like_jellyroll"/>
</dbReference>
<dbReference type="SUPFAM" id="SSF51182">
    <property type="entry name" value="RmlC-like cupins"/>
    <property type="match status" value="1"/>
</dbReference>
<dbReference type="OrthoDB" id="9795513at2"/>
<dbReference type="AlphaFoldDB" id="A0A1H3D0K3"/>
<dbReference type="Proteomes" id="UP000199249">
    <property type="component" value="Unassembled WGS sequence"/>
</dbReference>
<protein>
    <submittedName>
        <fullName evidence="2">WxcM-like, C-terminal</fullName>
    </submittedName>
</protein>
<sequence length="139" mass="15340">MPLPHLLDFPATGSAELGHLIIAEGGQLPFAVRRVYWTAGVPATKVAGNHAHHELEQLIVAVHGTIELLVETPDRQRHTFCLDHPTQGLYVPPLCWREIRFGPGAVLMCLASQEYDEADYIRNYDDFAQLVGGSGNVNE</sequence>
<proteinExistence type="predicted"/>
<keyword evidence="3" id="KW-1185">Reference proteome</keyword>
<evidence type="ECO:0000313" key="3">
    <source>
        <dbReference type="Proteomes" id="UP000199249"/>
    </source>
</evidence>
<dbReference type="InterPro" id="IPR011051">
    <property type="entry name" value="RmlC_Cupin_sf"/>
</dbReference>
<dbReference type="Pfam" id="PF05523">
    <property type="entry name" value="FdtA"/>
    <property type="match status" value="1"/>
</dbReference>
<dbReference type="STRING" id="651662.SAMN04488069_102183"/>
<gene>
    <name evidence="2" type="ORF">SAMN04488069_102183</name>
</gene>
<accession>A0A1H3D0K3</accession>
<feature type="domain" description="Sugar 3,4-ketoisomerase QdtA cupin" evidence="1">
    <location>
        <begin position="6"/>
        <end position="131"/>
    </location>
</feature>
<reference evidence="3" key="1">
    <citation type="submission" date="2016-10" db="EMBL/GenBank/DDBJ databases">
        <authorList>
            <person name="Varghese N."/>
            <person name="Submissions S."/>
        </authorList>
    </citation>
    <scope>NUCLEOTIDE SEQUENCE [LARGE SCALE GENOMIC DNA]</scope>
    <source>
        <strain evidence="3">CGMCC 1.8975</strain>
    </source>
</reference>
<dbReference type="EMBL" id="FNOV01000002">
    <property type="protein sequence ID" value="SDX60012.1"/>
    <property type="molecule type" value="Genomic_DNA"/>
</dbReference>
<dbReference type="RefSeq" id="WP_092737934.1">
    <property type="nucleotide sequence ID" value="NZ_FNOV01000002.1"/>
</dbReference>
<dbReference type="InterPro" id="IPR008894">
    <property type="entry name" value="QdtA_cupin_dom"/>
</dbReference>
<dbReference type="Gene3D" id="2.60.120.10">
    <property type="entry name" value="Jelly Rolls"/>
    <property type="match status" value="1"/>
</dbReference>